<reference evidence="10" key="1">
    <citation type="journal article" date="2013" name="Eukaryot. Cell">
        <title>Extremely Reduced Levels of Heterozygosity in the Vertebrate Pathogen Encephalitozoon cuniculi.</title>
        <authorList>
            <person name="Selman M."/>
            <person name="Sak B."/>
            <person name="Kvac M."/>
            <person name="Farinelli L."/>
            <person name="Weiss L.M."/>
            <person name="Corradi N."/>
        </authorList>
    </citation>
    <scope>NUCLEOTIDE SEQUENCE</scope>
</reference>
<name>M1K4W9_ENCCN</name>
<dbReference type="VEuPathDB" id="MicrosporidiaDB:AEWQ_010430"/>
<evidence type="ECO:0000256" key="5">
    <source>
        <dbReference type="PROSITE-ProRule" id="PRU10141"/>
    </source>
</evidence>
<comment type="catalytic activity">
    <reaction evidence="7">
        <text>L-threonyl-[protein] + ATP = O-phospho-L-threonyl-[protein] + ADP + H(+)</text>
        <dbReference type="Rhea" id="RHEA:46608"/>
        <dbReference type="Rhea" id="RHEA-COMP:11060"/>
        <dbReference type="Rhea" id="RHEA-COMP:11605"/>
        <dbReference type="ChEBI" id="CHEBI:15378"/>
        <dbReference type="ChEBI" id="CHEBI:30013"/>
        <dbReference type="ChEBI" id="CHEBI:30616"/>
        <dbReference type="ChEBI" id="CHEBI:61977"/>
        <dbReference type="ChEBI" id="CHEBI:456216"/>
        <dbReference type="EC" id="2.7.11.21"/>
    </reaction>
</comment>
<evidence type="ECO:0000256" key="4">
    <source>
        <dbReference type="ARBA" id="ARBA00022840"/>
    </source>
</evidence>
<accession>M1K4W9</accession>
<dbReference type="PROSITE" id="PS50011">
    <property type="entry name" value="PROTEIN_KINASE_DOM"/>
    <property type="match status" value="1"/>
</dbReference>
<dbReference type="InterPro" id="IPR017441">
    <property type="entry name" value="Protein_kinase_ATP_BS"/>
</dbReference>
<proteinExistence type="inferred from homology"/>
<feature type="domain" description="POLO box" evidence="9">
    <location>
        <begin position="323"/>
        <end position="408"/>
    </location>
</feature>
<feature type="domain" description="Protein kinase" evidence="8">
    <location>
        <begin position="40"/>
        <end position="295"/>
    </location>
</feature>
<dbReference type="GO" id="GO:0005737">
    <property type="term" value="C:cytoplasm"/>
    <property type="evidence" value="ECO:0007669"/>
    <property type="project" value="UniProtKB-SubCell"/>
</dbReference>
<keyword evidence="3 5" id="KW-0547">Nucleotide-binding</keyword>
<evidence type="ECO:0000256" key="2">
    <source>
        <dbReference type="ARBA" id="ARBA00022490"/>
    </source>
</evidence>
<evidence type="ECO:0000256" key="6">
    <source>
        <dbReference type="RuleBase" id="RU000304"/>
    </source>
</evidence>
<keyword evidence="2" id="KW-0963">Cytoplasm</keyword>
<evidence type="ECO:0000256" key="3">
    <source>
        <dbReference type="ARBA" id="ARBA00022741"/>
    </source>
</evidence>
<keyword evidence="6 10" id="KW-0723">Serine/threonine-protein kinase</keyword>
<feature type="binding site" evidence="5">
    <location>
        <position position="68"/>
    </location>
    <ligand>
        <name>ATP</name>
        <dbReference type="ChEBI" id="CHEBI:30616"/>
    </ligand>
</feature>
<organism evidence="10">
    <name type="scientific">Encephalitozoon cuniculi</name>
    <name type="common">Microsporidian parasite</name>
    <dbReference type="NCBI Taxonomy" id="6035"/>
    <lineage>
        <taxon>Eukaryota</taxon>
        <taxon>Fungi</taxon>
        <taxon>Fungi incertae sedis</taxon>
        <taxon>Microsporidia</taxon>
        <taxon>Unikaryonidae</taxon>
        <taxon>Encephalitozoon</taxon>
    </lineage>
</organism>
<dbReference type="PANTHER" id="PTHR24345">
    <property type="entry name" value="SERINE/THREONINE-PROTEIN KINASE PLK"/>
    <property type="match status" value="1"/>
</dbReference>
<gene>
    <name evidence="10" type="ORF">ECU01_0630</name>
</gene>
<dbReference type="EMBL" id="KC513612">
    <property type="protein sequence ID" value="AGE96023.1"/>
    <property type="molecule type" value="Genomic_DNA"/>
</dbReference>
<comment type="similarity">
    <text evidence="7">Belongs to the protein kinase superfamily. Ser/Thr protein kinase family. CDC5/Polo subfamily.</text>
</comment>
<dbReference type="InterPro" id="IPR000959">
    <property type="entry name" value="POLO_box_dom"/>
</dbReference>
<dbReference type="GO" id="GO:0004674">
    <property type="term" value="F:protein serine/threonine kinase activity"/>
    <property type="evidence" value="ECO:0007669"/>
    <property type="project" value="UniProtKB-KW"/>
</dbReference>
<dbReference type="OMA" id="GAFAQCY"/>
<dbReference type="PROSITE" id="PS00107">
    <property type="entry name" value="PROTEIN_KINASE_ATP"/>
    <property type="match status" value="1"/>
</dbReference>
<dbReference type="GO" id="GO:0005524">
    <property type="term" value="F:ATP binding"/>
    <property type="evidence" value="ECO:0007669"/>
    <property type="project" value="UniProtKB-UniRule"/>
</dbReference>
<keyword evidence="7 10" id="KW-0418">Kinase</keyword>
<dbReference type="InterPro" id="IPR011009">
    <property type="entry name" value="Kinase-like_dom_sf"/>
</dbReference>
<keyword evidence="7" id="KW-0808">Transferase</keyword>
<dbReference type="Pfam" id="PF00069">
    <property type="entry name" value="Pkinase"/>
    <property type="match status" value="1"/>
</dbReference>
<dbReference type="InterPro" id="IPR000719">
    <property type="entry name" value="Prot_kinase_dom"/>
</dbReference>
<dbReference type="FunFam" id="1.10.510.10:FF:000571">
    <property type="entry name" value="Maternal embryonic leucine zipper kinase"/>
    <property type="match status" value="1"/>
</dbReference>
<dbReference type="PROSITE" id="PS00108">
    <property type="entry name" value="PROTEIN_KINASE_ST"/>
    <property type="match status" value="1"/>
</dbReference>
<dbReference type="FunFam" id="3.30.200.20:FF:000042">
    <property type="entry name" value="Aurora kinase A"/>
    <property type="match status" value="1"/>
</dbReference>
<dbReference type="SUPFAM" id="SSF56112">
    <property type="entry name" value="Protein kinase-like (PK-like)"/>
    <property type="match status" value="1"/>
</dbReference>
<comment type="subcellular location">
    <subcellularLocation>
        <location evidence="1">Cytoplasm</location>
    </subcellularLocation>
</comment>
<dbReference type="SUPFAM" id="SSF82615">
    <property type="entry name" value="Polo-box domain"/>
    <property type="match status" value="1"/>
</dbReference>
<dbReference type="InterPro" id="IPR008271">
    <property type="entry name" value="Ser/Thr_kinase_AS"/>
</dbReference>
<evidence type="ECO:0000313" key="10">
    <source>
        <dbReference type="EMBL" id="AGE96023.1"/>
    </source>
</evidence>
<evidence type="ECO:0000259" key="8">
    <source>
        <dbReference type="PROSITE" id="PS50011"/>
    </source>
</evidence>
<evidence type="ECO:0000256" key="7">
    <source>
        <dbReference type="RuleBase" id="RU361162"/>
    </source>
</evidence>
<sequence length="488" mass="55956">MWVAETKPKCEKWNPCMSTKVELYMEIGTVITDLEYHTKYMLKKLLGRGAYAQCYLAEIESGEQYAMKVVRLKDIKSRKVHEKLESEIAIHSKLDNPNVVKMYRSFRSSEYVFMVLELCERGALDALLKRNGKLKERHVARFVKQTVEGLIYLHNSVSVVHRDLKLGNLFLDSKFNVKIGDFGLSAVIKDGEKKVTMCGTPNYIAPEVLFGKASGHSFEADIWSLGVIIYTLLVGVPPFQKKNVEDIYKMIKLNNYIFPENCDLSSEAIDLITQILNTNPLERPTLEHILSHKFLSKKEHFLMKIYRNLMTNRTEEGVVDTDYVLFSIPVTKLRGVGYVLKSGVYGIYFSDHRNLMLKPNRKSVIYLNSTIESGKRVFYKEEHLVEKIPAEIAESYKGLQYFIRTFDNGFSFLDVEPCFIVKIRKIECGFLFVMADSTIVFDFVDGWRVVLSRCGERVSCYNGLGLASFNQEIRGRCIEILRGCLGCG</sequence>
<evidence type="ECO:0000259" key="9">
    <source>
        <dbReference type="PROSITE" id="PS50078"/>
    </source>
</evidence>
<dbReference type="EC" id="2.7.11.21" evidence="7"/>
<dbReference type="Gene3D" id="1.10.510.10">
    <property type="entry name" value="Transferase(Phosphotransferase) domain 1"/>
    <property type="match status" value="1"/>
</dbReference>
<dbReference type="Pfam" id="PF00659">
    <property type="entry name" value="POLO_box"/>
    <property type="match status" value="1"/>
</dbReference>
<dbReference type="SMART" id="SM00220">
    <property type="entry name" value="S_TKc"/>
    <property type="match status" value="1"/>
</dbReference>
<dbReference type="GO" id="GO:0005634">
    <property type="term" value="C:nucleus"/>
    <property type="evidence" value="ECO:0007669"/>
    <property type="project" value="TreeGrafter"/>
</dbReference>
<dbReference type="VEuPathDB" id="MicrosporidiaDB:ECU01_0630"/>
<dbReference type="PROSITE" id="PS50078">
    <property type="entry name" value="POLO_BOX"/>
    <property type="match status" value="1"/>
</dbReference>
<dbReference type="InterPro" id="IPR036947">
    <property type="entry name" value="POLO_box_dom_sf"/>
</dbReference>
<dbReference type="AlphaFoldDB" id="M1K4W9"/>
<dbReference type="VEuPathDB" id="MicrosporidiaDB:AEWR_010460"/>
<evidence type="ECO:0000256" key="1">
    <source>
        <dbReference type="ARBA" id="ARBA00004496"/>
    </source>
</evidence>
<dbReference type="VEuPathDB" id="MicrosporidiaDB:M970_010460"/>
<protein>
    <recommendedName>
        <fullName evidence="7">Serine/threonine-protein kinase</fullName>
        <ecNumber evidence="7">2.7.11.21</ecNumber>
    </recommendedName>
</protein>
<dbReference type="Gene3D" id="3.30.1120.30">
    <property type="entry name" value="POLO box domain"/>
    <property type="match status" value="1"/>
</dbReference>
<dbReference type="VEuPathDB" id="MicrosporidiaDB:AEWD_010460"/>
<keyword evidence="4 5" id="KW-0067">ATP-binding</keyword>
<dbReference type="CDD" id="cd14099">
    <property type="entry name" value="STKc_PLK"/>
    <property type="match status" value="1"/>
</dbReference>